<comment type="caution">
    <text evidence="9">The sequence shown here is derived from an EMBL/GenBank/DDBJ whole genome shotgun (WGS) entry which is preliminary data.</text>
</comment>
<keyword evidence="3 7" id="KW-0812">Transmembrane</keyword>
<keyword evidence="5 7" id="KW-0472">Membrane</keyword>
<feature type="transmembrane region" description="Helical" evidence="7">
    <location>
        <begin position="164"/>
        <end position="181"/>
    </location>
</feature>
<feature type="transmembrane region" description="Helical" evidence="7">
    <location>
        <begin position="242"/>
        <end position="259"/>
    </location>
</feature>
<dbReference type="Proteomes" id="UP001174208">
    <property type="component" value="Unassembled WGS sequence"/>
</dbReference>
<dbReference type="InterPro" id="IPR035952">
    <property type="entry name" value="Rhomboid-like_sf"/>
</dbReference>
<gene>
    <name evidence="9" type="ORF">P5G50_04110</name>
</gene>
<evidence type="ECO:0000256" key="4">
    <source>
        <dbReference type="ARBA" id="ARBA00022989"/>
    </source>
</evidence>
<feature type="transmembrane region" description="Helical" evidence="7">
    <location>
        <begin position="67"/>
        <end position="84"/>
    </location>
</feature>
<dbReference type="EMBL" id="JAROCF010000001">
    <property type="protein sequence ID" value="MDN4613631.1"/>
    <property type="molecule type" value="Genomic_DNA"/>
</dbReference>
<dbReference type="InterPro" id="IPR024320">
    <property type="entry name" value="LPG_synthase_C"/>
</dbReference>
<keyword evidence="2" id="KW-1003">Cell membrane</keyword>
<reference evidence="9" key="1">
    <citation type="submission" date="2023-06" db="EMBL/GenBank/DDBJ databases">
        <title>MT1 and MT2 Draft Genomes of Novel Species.</title>
        <authorList>
            <person name="Venkateswaran K."/>
        </authorList>
    </citation>
    <scope>NUCLEOTIDE SEQUENCE</scope>
    <source>
        <strain evidence="9">F6_8S_P_1B</strain>
    </source>
</reference>
<dbReference type="Pfam" id="PF09924">
    <property type="entry name" value="LPG_synthase_C"/>
    <property type="match status" value="1"/>
</dbReference>
<feature type="transmembrane region" description="Helical" evidence="7">
    <location>
        <begin position="478"/>
        <end position="498"/>
    </location>
</feature>
<evidence type="ECO:0000256" key="5">
    <source>
        <dbReference type="ARBA" id="ARBA00023136"/>
    </source>
</evidence>
<evidence type="ECO:0000256" key="1">
    <source>
        <dbReference type="ARBA" id="ARBA00004651"/>
    </source>
</evidence>
<dbReference type="InterPro" id="IPR051211">
    <property type="entry name" value="PG_lysyltransferase"/>
</dbReference>
<feature type="transmembrane region" description="Helical" evidence="7">
    <location>
        <begin position="375"/>
        <end position="396"/>
    </location>
</feature>
<organism evidence="9 10">
    <name type="scientific">Leifsonia williamsii</name>
    <dbReference type="NCBI Taxonomy" id="3035919"/>
    <lineage>
        <taxon>Bacteria</taxon>
        <taxon>Bacillati</taxon>
        <taxon>Actinomycetota</taxon>
        <taxon>Actinomycetes</taxon>
        <taxon>Micrococcales</taxon>
        <taxon>Microbacteriaceae</taxon>
        <taxon>Leifsonia</taxon>
    </lineage>
</organism>
<feature type="transmembrane region" description="Helical" evidence="7">
    <location>
        <begin position="335"/>
        <end position="355"/>
    </location>
</feature>
<protein>
    <submittedName>
        <fullName evidence="9">DUF2156 domain-containing protein</fullName>
    </submittedName>
</protein>
<evidence type="ECO:0000313" key="10">
    <source>
        <dbReference type="Proteomes" id="UP001174208"/>
    </source>
</evidence>
<dbReference type="PANTHER" id="PTHR34697:SF2">
    <property type="entry name" value="PHOSPHATIDYLGLYCEROL LYSYLTRANSFERASE"/>
    <property type="match status" value="1"/>
</dbReference>
<feature type="region of interest" description="Disordered" evidence="6">
    <location>
        <begin position="764"/>
        <end position="783"/>
    </location>
</feature>
<evidence type="ECO:0000256" key="2">
    <source>
        <dbReference type="ARBA" id="ARBA00022475"/>
    </source>
</evidence>
<feature type="region of interest" description="Disordered" evidence="6">
    <location>
        <begin position="1"/>
        <end position="21"/>
    </location>
</feature>
<evidence type="ECO:0000259" key="8">
    <source>
        <dbReference type="Pfam" id="PF09924"/>
    </source>
</evidence>
<sequence length="861" mass="92820">MSTAPPTEHGRRDDAGAPVREPARPPHSLLLRFARVAPASIALAAIVLVTSLVTGTAWSVATAGGQALLWAAGVTTTIQAGFWWTPVTALFVPEDPLQLVLCVLLSLTVFAVAERYLGTARAVTAFLVTGVVGIALGVLGQWLAAGVGELWATATEFDFTLDPTIGITGAVVAASAFASALWRRRIRLVAFAIVLMLVLYNGDQNNVYRLIAALLGLGLGVAMRRTRLQRLRRSSHGETRNLVATLIAITAVGPIAALLPPGGFGPFSFIAELFRHEQVDVARTLARCEASFTTDCRLGLALVSVQGLGPLLLSLLPLVLLIVTAIGLRRGRHFALVLGIVVNAVMLVLPFTALPSGELRLEVDSLDALVPAIEVLAWVFAAMLVPAASIVLLLLTRRQFQIRAPRAAVVRFTLLTVIAFLLLAMAYLVAGLASLAGYVPDATIGDVFASTLRRFVPAGFESVLGHVIVPTSLPVVILYQWIGPVFWAIFVVATMRLYRATSTGRTVGDELHFRELLRWGGGGTLGFMGTWPGNVYWFSEENDAAVAYRVIGDVAITLSDPVCRPDRAEQTIIDFISFCDANSWTPVFYSVHGRYLPVFESLGWQSMSVGEETLMHPLTFDLAGKPWQKVRQAHNRGVREGITTVWTSWDDLPPLQQSQVTALSEQWVAEKELPEMGFTLGGMAELKDPDVRLYLAFDPAGGLQAVTSWLPSWEAGRVTGWTIDFMRRGDDSMPGIMEFVIASAALRMQEEGVEVLSLSGAPLATAPTGPGGPVGPGDDSDQEDEGVMERLLAFLARTLEPAYGFASLFAFKSKFNPTYETLYMAYPDPVALAAIGTAIGKAYLPDANAREYVALARTLLR</sequence>
<evidence type="ECO:0000256" key="6">
    <source>
        <dbReference type="SAM" id="MobiDB-lite"/>
    </source>
</evidence>
<feature type="transmembrane region" description="Helical" evidence="7">
    <location>
        <begin position="408"/>
        <end position="430"/>
    </location>
</feature>
<dbReference type="Gene3D" id="1.20.1540.10">
    <property type="entry name" value="Rhomboid-like"/>
    <property type="match status" value="1"/>
</dbReference>
<feature type="domain" description="Phosphatidylglycerol lysyltransferase C-terminal" evidence="8">
    <location>
        <begin position="514"/>
        <end position="826"/>
    </location>
</feature>
<keyword evidence="10" id="KW-1185">Reference proteome</keyword>
<evidence type="ECO:0000256" key="3">
    <source>
        <dbReference type="ARBA" id="ARBA00022692"/>
    </source>
</evidence>
<accession>A0ABT8K840</accession>
<dbReference type="PANTHER" id="PTHR34697">
    <property type="entry name" value="PHOSPHATIDYLGLYCEROL LYSYLTRANSFERASE"/>
    <property type="match status" value="1"/>
</dbReference>
<feature type="transmembrane region" description="Helical" evidence="7">
    <location>
        <begin position="186"/>
        <end position="201"/>
    </location>
</feature>
<proteinExistence type="predicted"/>
<feature type="transmembrane region" description="Helical" evidence="7">
    <location>
        <begin position="96"/>
        <end position="113"/>
    </location>
</feature>
<dbReference type="RefSeq" id="WP_301211866.1">
    <property type="nucleotide sequence ID" value="NZ_JAROCF010000001.1"/>
</dbReference>
<evidence type="ECO:0000256" key="7">
    <source>
        <dbReference type="SAM" id="Phobius"/>
    </source>
</evidence>
<keyword evidence="4 7" id="KW-1133">Transmembrane helix</keyword>
<evidence type="ECO:0000313" key="9">
    <source>
        <dbReference type="EMBL" id="MDN4613631.1"/>
    </source>
</evidence>
<feature type="transmembrane region" description="Helical" evidence="7">
    <location>
        <begin position="36"/>
        <end position="60"/>
    </location>
</feature>
<feature type="transmembrane region" description="Helical" evidence="7">
    <location>
        <begin position="308"/>
        <end position="328"/>
    </location>
</feature>
<comment type="subcellular location">
    <subcellularLocation>
        <location evidence="1">Cell membrane</location>
        <topology evidence="1">Multi-pass membrane protein</topology>
    </subcellularLocation>
</comment>
<feature type="transmembrane region" description="Helical" evidence="7">
    <location>
        <begin position="207"/>
        <end position="222"/>
    </location>
</feature>
<feature type="transmembrane region" description="Helical" evidence="7">
    <location>
        <begin position="125"/>
        <end position="144"/>
    </location>
</feature>
<dbReference type="SUPFAM" id="SSF144091">
    <property type="entry name" value="Rhomboid-like"/>
    <property type="match status" value="1"/>
</dbReference>
<name>A0ABT8K840_9MICO</name>